<evidence type="ECO:0000313" key="7">
    <source>
        <dbReference type="Proteomes" id="UP000051220"/>
    </source>
</evidence>
<evidence type="ECO:0000256" key="2">
    <source>
        <dbReference type="ARBA" id="ARBA00022630"/>
    </source>
</evidence>
<dbReference type="AlphaFoldDB" id="A0A0R2XJB4"/>
<keyword evidence="2" id="KW-0285">Flavoprotein</keyword>
<evidence type="ECO:0000256" key="4">
    <source>
        <dbReference type="ARBA" id="ARBA00023002"/>
    </source>
</evidence>
<dbReference type="PANTHER" id="PTHR10578:SF107">
    <property type="entry name" value="2-HYDROXYACID OXIDASE 1"/>
    <property type="match status" value="1"/>
</dbReference>
<dbReference type="InterPro" id="IPR013785">
    <property type="entry name" value="Aldolase_TIM"/>
</dbReference>
<reference evidence="6 7" key="1">
    <citation type="submission" date="2015-10" db="EMBL/GenBank/DDBJ databases">
        <title>Metagenome-Assembled Genomes uncover a global brackish microbiome.</title>
        <authorList>
            <person name="Hugerth L.W."/>
            <person name="Larsson J."/>
            <person name="Alneberg J."/>
            <person name="Lindh M.V."/>
            <person name="Legrand C."/>
            <person name="Pinhassi J."/>
            <person name="Andersson A.F."/>
        </authorList>
    </citation>
    <scope>NUCLEOTIDE SEQUENCE [LARGE SCALE GENOMIC DNA]</scope>
    <source>
        <strain evidence="6">BACL9 MAG-120924-bin69</strain>
    </source>
</reference>
<dbReference type="EMBL" id="LIDN01000089">
    <property type="protein sequence ID" value="KRP33739.1"/>
    <property type="molecule type" value="Genomic_DNA"/>
</dbReference>
<feature type="non-terminal residue" evidence="6">
    <location>
        <position position="1"/>
    </location>
</feature>
<comment type="cofactor">
    <cofactor evidence="1">
        <name>FMN</name>
        <dbReference type="ChEBI" id="CHEBI:58210"/>
    </cofactor>
</comment>
<sequence length="498" mass="55628">ALLNSPDSYTRRFTETSLRALLGYPKINGTLSNQKNEFPPVPWDVEKLRTKVKREVSKHVYGWYGEVESAAGDSTRKNVEAFSKYRIIPRYLRPDKSFSYTQTVVLSSKELGVTRLNSPTPIFVAPYGAANLYGKNSDEISCAQGTTDANVVYTLGHLTKYTLEKICRAVESNAYYFNPLLRSPGGAPPFSMFQIYLTDDDDINRSIIERVKRSNLSVLILTIDAGAGHGGIQMMDDYADFTYASKIAGNLFEDPMFNYKCFLRNRCVGTRTPSALTYASRQLRIPVAKLARTFDLKNAFTYAREIQFKGMAKQNSDQNPKSKMHPWSVAYLARLAHTRQTISPAHPKITHRRGLPLVVKGVMSVEDAAAVQRSGADGVYVSNHGGRFVFNSASPIDVLREIHQKVKKSDPRFGVWFDSGVRSATDVLIAYSQGAEFVGIGRPVIYACVDNGRGGVRQVLQSILYTLRDQARLCGLTSLTQLHDKKRPATVRFETSTR</sequence>
<dbReference type="InterPro" id="IPR037396">
    <property type="entry name" value="FMN_HAD"/>
</dbReference>
<dbReference type="PANTHER" id="PTHR10578">
    <property type="entry name" value="S -2-HYDROXY-ACID OXIDASE-RELATED"/>
    <property type="match status" value="1"/>
</dbReference>
<dbReference type="InterPro" id="IPR000262">
    <property type="entry name" value="FMN-dep_DH"/>
</dbReference>
<name>A0A0R2XJB4_9BACT</name>
<keyword evidence="3" id="KW-0288">FMN</keyword>
<feature type="domain" description="FMN hydroxy acid dehydrogenase" evidence="5">
    <location>
        <begin position="37"/>
        <end position="492"/>
    </location>
</feature>
<evidence type="ECO:0000259" key="5">
    <source>
        <dbReference type="PROSITE" id="PS51349"/>
    </source>
</evidence>
<dbReference type="Gene3D" id="3.20.20.70">
    <property type="entry name" value="Aldolase class I"/>
    <property type="match status" value="2"/>
</dbReference>
<accession>A0A0R2XJB4</accession>
<dbReference type="PROSITE" id="PS51349">
    <property type="entry name" value="FMN_HYDROXY_ACID_DH_2"/>
    <property type="match status" value="1"/>
</dbReference>
<comment type="caution">
    <text evidence="6">The sequence shown here is derived from an EMBL/GenBank/DDBJ whole genome shotgun (WGS) entry which is preliminary data.</text>
</comment>
<dbReference type="SUPFAM" id="SSF51395">
    <property type="entry name" value="FMN-linked oxidoreductases"/>
    <property type="match status" value="1"/>
</dbReference>
<evidence type="ECO:0000256" key="1">
    <source>
        <dbReference type="ARBA" id="ARBA00001917"/>
    </source>
</evidence>
<evidence type="ECO:0000256" key="3">
    <source>
        <dbReference type="ARBA" id="ARBA00022643"/>
    </source>
</evidence>
<evidence type="ECO:0000313" key="6">
    <source>
        <dbReference type="EMBL" id="KRP33739.1"/>
    </source>
</evidence>
<organism evidence="6 7">
    <name type="scientific">Verrucomicrobia subdivision 6 bacterium BACL9 MAG-120924-bin69</name>
    <dbReference type="NCBI Taxonomy" id="1655635"/>
    <lineage>
        <taxon>Bacteria</taxon>
        <taxon>Pseudomonadati</taxon>
        <taxon>Verrucomicrobiota</taxon>
        <taxon>Verrucomicrobiia</taxon>
        <taxon>Verrucomicrobiales</taxon>
        <taxon>Verrucomicrobia subdivision 6</taxon>
    </lineage>
</organism>
<dbReference type="GO" id="GO:0016491">
    <property type="term" value="F:oxidoreductase activity"/>
    <property type="evidence" value="ECO:0007669"/>
    <property type="project" value="UniProtKB-KW"/>
</dbReference>
<proteinExistence type="predicted"/>
<dbReference type="Pfam" id="PF01070">
    <property type="entry name" value="FMN_dh"/>
    <property type="match status" value="1"/>
</dbReference>
<protein>
    <recommendedName>
        <fullName evidence="5">FMN hydroxy acid dehydrogenase domain-containing protein</fullName>
    </recommendedName>
</protein>
<gene>
    <name evidence="6" type="ORF">ABS33_03535</name>
</gene>
<keyword evidence="4" id="KW-0560">Oxidoreductase</keyword>
<dbReference type="Proteomes" id="UP000051220">
    <property type="component" value="Unassembled WGS sequence"/>
</dbReference>